<sequence length="301" mass="34007">MKVLKYAVLIALIATAGCGQSEVETTPELIGHRGATGLAPENTISGFKKALDYNVDAIELDVVISGDDRVVVSHEPWFRHDICLTPEGDSISADSQKDHLIYKMEYDQIAEYDCGSVQRKGYPDQENQPLAKPLLTEVIREVEDHIDENNLKRIGYKVEIKSKSAWYEDNEIQPTPEQAAELVHEVLVEKGIIDRVDIFAFNPRILDKFEEIDSSIPRVFLIPKSKTDVGKNLSALNSLPDIYATNYEIVDSSLVEQIHNKDMQLYAWTVNTYEDMVELVNVGVDGIISDYPNYYKKLRAQ</sequence>
<dbReference type="InterPro" id="IPR030395">
    <property type="entry name" value="GP_PDE_dom"/>
</dbReference>
<dbReference type="GO" id="GO:0008081">
    <property type="term" value="F:phosphoric diester hydrolase activity"/>
    <property type="evidence" value="ECO:0007669"/>
    <property type="project" value="InterPro"/>
</dbReference>
<organism evidence="3 4">
    <name type="scientific">Fodinibius salipaludis</name>
    <dbReference type="NCBI Taxonomy" id="2032627"/>
    <lineage>
        <taxon>Bacteria</taxon>
        <taxon>Pseudomonadati</taxon>
        <taxon>Balneolota</taxon>
        <taxon>Balneolia</taxon>
        <taxon>Balneolales</taxon>
        <taxon>Balneolaceae</taxon>
        <taxon>Fodinibius</taxon>
    </lineage>
</organism>
<protein>
    <submittedName>
        <fullName evidence="3">Glycerophosphodiester phosphodiesterase</fullName>
    </submittedName>
</protein>
<dbReference type="Proteomes" id="UP000218831">
    <property type="component" value="Unassembled WGS sequence"/>
</dbReference>
<dbReference type="PROSITE" id="PS51257">
    <property type="entry name" value="PROKAR_LIPOPROTEIN"/>
    <property type="match status" value="1"/>
</dbReference>
<keyword evidence="4" id="KW-1185">Reference proteome</keyword>
<feature type="chain" id="PRO_5013285344" evidence="1">
    <location>
        <begin position="22"/>
        <end position="301"/>
    </location>
</feature>
<evidence type="ECO:0000259" key="2">
    <source>
        <dbReference type="PROSITE" id="PS51704"/>
    </source>
</evidence>
<dbReference type="Gene3D" id="3.20.20.190">
    <property type="entry name" value="Phosphatidylinositol (PI) phosphodiesterase"/>
    <property type="match status" value="1"/>
</dbReference>
<proteinExistence type="predicted"/>
<comment type="caution">
    <text evidence="3">The sequence shown here is derived from an EMBL/GenBank/DDBJ whole genome shotgun (WGS) entry which is preliminary data.</text>
</comment>
<feature type="domain" description="GP-PDE" evidence="2">
    <location>
        <begin position="27"/>
        <end position="299"/>
    </location>
</feature>
<dbReference type="PANTHER" id="PTHR46211:SF14">
    <property type="entry name" value="GLYCEROPHOSPHODIESTER PHOSPHODIESTERASE"/>
    <property type="match status" value="1"/>
</dbReference>
<dbReference type="GO" id="GO:0006629">
    <property type="term" value="P:lipid metabolic process"/>
    <property type="evidence" value="ECO:0007669"/>
    <property type="project" value="InterPro"/>
</dbReference>
<name>A0A2A2G7E4_9BACT</name>
<evidence type="ECO:0000256" key="1">
    <source>
        <dbReference type="SAM" id="SignalP"/>
    </source>
</evidence>
<dbReference type="RefSeq" id="WP_095607727.1">
    <property type="nucleotide sequence ID" value="NZ_NSKE01000014.1"/>
</dbReference>
<dbReference type="EMBL" id="NSKE01000014">
    <property type="protein sequence ID" value="PAU92747.1"/>
    <property type="molecule type" value="Genomic_DNA"/>
</dbReference>
<dbReference type="SUPFAM" id="SSF51695">
    <property type="entry name" value="PLC-like phosphodiesterases"/>
    <property type="match status" value="1"/>
</dbReference>
<keyword evidence="1" id="KW-0732">Signal</keyword>
<evidence type="ECO:0000313" key="3">
    <source>
        <dbReference type="EMBL" id="PAU92747.1"/>
    </source>
</evidence>
<dbReference type="AlphaFoldDB" id="A0A2A2G7E4"/>
<dbReference type="Pfam" id="PF03009">
    <property type="entry name" value="GDPD"/>
    <property type="match status" value="1"/>
</dbReference>
<accession>A0A2A2G7E4</accession>
<dbReference type="PROSITE" id="PS51704">
    <property type="entry name" value="GP_PDE"/>
    <property type="match status" value="1"/>
</dbReference>
<reference evidence="3 4" key="1">
    <citation type="submission" date="2017-08" db="EMBL/GenBank/DDBJ databases">
        <title>Aliifodinibius alkalisoli sp. nov., isolated from saline alkaline soil.</title>
        <authorList>
            <person name="Liu D."/>
            <person name="Zhang G."/>
        </authorList>
    </citation>
    <scope>NUCLEOTIDE SEQUENCE [LARGE SCALE GENOMIC DNA]</scope>
    <source>
        <strain evidence="3 4">WN023</strain>
    </source>
</reference>
<dbReference type="PANTHER" id="PTHR46211">
    <property type="entry name" value="GLYCEROPHOSPHORYL DIESTER PHOSPHODIESTERASE"/>
    <property type="match status" value="1"/>
</dbReference>
<evidence type="ECO:0000313" key="4">
    <source>
        <dbReference type="Proteomes" id="UP000218831"/>
    </source>
</evidence>
<feature type="signal peptide" evidence="1">
    <location>
        <begin position="1"/>
        <end position="21"/>
    </location>
</feature>
<gene>
    <name evidence="3" type="ORF">CK503_15395</name>
</gene>
<dbReference type="InterPro" id="IPR017946">
    <property type="entry name" value="PLC-like_Pdiesterase_TIM-brl"/>
</dbReference>
<dbReference type="OrthoDB" id="384721at2"/>